<dbReference type="RefSeq" id="WP_212532242.1">
    <property type="nucleotide sequence ID" value="NZ_JAGSOG010000229.1"/>
</dbReference>
<accession>A0A941IVU6</accession>
<dbReference type="PANTHER" id="PTHR31964">
    <property type="entry name" value="ADENINE NUCLEOTIDE ALPHA HYDROLASES-LIKE SUPERFAMILY PROTEIN"/>
    <property type="match status" value="1"/>
</dbReference>
<reference evidence="2" key="1">
    <citation type="submission" date="2021-04" db="EMBL/GenBank/DDBJ databases">
        <title>Genome based classification of Actinospica acidithermotolerans sp. nov., an actinobacterium isolated from an Indonesian hot spring.</title>
        <authorList>
            <person name="Kusuma A.B."/>
            <person name="Putra K.E."/>
            <person name="Nafisah S."/>
            <person name="Loh J."/>
            <person name="Nouioui I."/>
            <person name="Goodfellow M."/>
        </authorList>
    </citation>
    <scope>NUCLEOTIDE SEQUENCE</scope>
    <source>
        <strain evidence="2">CSCA 57</strain>
    </source>
</reference>
<dbReference type="AlphaFoldDB" id="A0A941IVU6"/>
<dbReference type="SUPFAM" id="SSF52402">
    <property type="entry name" value="Adenine nucleotide alpha hydrolases-like"/>
    <property type="match status" value="1"/>
</dbReference>
<dbReference type="CDD" id="cd00293">
    <property type="entry name" value="USP-like"/>
    <property type="match status" value="1"/>
</dbReference>
<keyword evidence="3" id="KW-1185">Reference proteome</keyword>
<proteinExistence type="predicted"/>
<evidence type="ECO:0000313" key="2">
    <source>
        <dbReference type="EMBL" id="MBR7837776.1"/>
    </source>
</evidence>
<gene>
    <name evidence="2" type="ORF">KDL01_31165</name>
</gene>
<evidence type="ECO:0000259" key="1">
    <source>
        <dbReference type="Pfam" id="PF00582"/>
    </source>
</evidence>
<dbReference type="InterPro" id="IPR006016">
    <property type="entry name" value="UspA"/>
</dbReference>
<feature type="domain" description="UspA" evidence="1">
    <location>
        <begin position="2"/>
        <end position="138"/>
    </location>
</feature>
<organism evidence="2 3">
    <name type="scientific">Actinospica durhamensis</name>
    <dbReference type="NCBI Taxonomy" id="1508375"/>
    <lineage>
        <taxon>Bacteria</taxon>
        <taxon>Bacillati</taxon>
        <taxon>Actinomycetota</taxon>
        <taxon>Actinomycetes</taxon>
        <taxon>Catenulisporales</taxon>
        <taxon>Actinospicaceae</taxon>
        <taxon>Actinospica</taxon>
    </lineage>
</organism>
<evidence type="ECO:0000313" key="3">
    <source>
        <dbReference type="Proteomes" id="UP000675781"/>
    </source>
</evidence>
<dbReference type="EMBL" id="JAGSOG010000229">
    <property type="protein sequence ID" value="MBR7837776.1"/>
    <property type="molecule type" value="Genomic_DNA"/>
</dbReference>
<name>A0A941IVU6_9ACTN</name>
<protein>
    <submittedName>
        <fullName evidence="2">Universal stress protein</fullName>
    </submittedName>
</protein>
<dbReference type="Gene3D" id="3.40.50.12370">
    <property type="match status" value="1"/>
</dbReference>
<dbReference type="Proteomes" id="UP000675781">
    <property type="component" value="Unassembled WGS sequence"/>
</dbReference>
<sequence length="181" mass="19488">MIVGVDGSPGSLETLRYALALARRAEASLVPVLAWQPGGRLAARRAPSPSYTLLLREFAETELRRAFEQGLGALPQDVQVEPWAIMGAPGPALVAAANGSNDLLIVGAGRPGRIRRTMRSSTARYCLDHATCPVFAVPPPPLQAHLPATRLRWRLEIDNLLAELEYADPGTPEARGPVRDL</sequence>
<dbReference type="Pfam" id="PF00582">
    <property type="entry name" value="Usp"/>
    <property type="match status" value="1"/>
</dbReference>
<comment type="caution">
    <text evidence="2">The sequence shown here is derived from an EMBL/GenBank/DDBJ whole genome shotgun (WGS) entry which is preliminary data.</text>
</comment>
<dbReference type="PANTHER" id="PTHR31964:SF113">
    <property type="entry name" value="USPA DOMAIN-CONTAINING PROTEIN"/>
    <property type="match status" value="1"/>
</dbReference>